<reference evidence="3 4" key="1">
    <citation type="submission" date="2016-10" db="EMBL/GenBank/DDBJ databases">
        <authorList>
            <person name="de Groot N.N."/>
        </authorList>
    </citation>
    <scope>NUCLEOTIDE SEQUENCE [LARGE SCALE GENOMIC DNA]</scope>
    <source>
        <strain evidence="3 4">DSM 20678</strain>
    </source>
</reference>
<proteinExistence type="predicted"/>
<dbReference type="RefSeq" id="WP_242948410.1">
    <property type="nucleotide sequence ID" value="NZ_FOXR01000083.1"/>
</dbReference>
<accession>A0A1I5Z0L7</accession>
<feature type="domain" description="Integrase catalytic" evidence="2">
    <location>
        <begin position="179"/>
        <end position="345"/>
    </location>
</feature>
<dbReference type="InterPro" id="IPR053392">
    <property type="entry name" value="Transposase_IS30-like"/>
</dbReference>
<dbReference type="Gene3D" id="1.10.10.60">
    <property type="entry name" value="Homeodomain-like"/>
    <property type="match status" value="1"/>
</dbReference>
<dbReference type="Pfam" id="PF13936">
    <property type="entry name" value="HTH_38"/>
    <property type="match status" value="1"/>
</dbReference>
<dbReference type="InterPro" id="IPR036397">
    <property type="entry name" value="RNaseH_sf"/>
</dbReference>
<dbReference type="SUPFAM" id="SSF53098">
    <property type="entry name" value="Ribonuclease H-like"/>
    <property type="match status" value="1"/>
</dbReference>
<dbReference type="Proteomes" id="UP000198577">
    <property type="component" value="Unassembled WGS sequence"/>
</dbReference>
<dbReference type="GO" id="GO:0032196">
    <property type="term" value="P:transposition"/>
    <property type="evidence" value="ECO:0007669"/>
    <property type="project" value="TreeGrafter"/>
</dbReference>
<dbReference type="InterPro" id="IPR025246">
    <property type="entry name" value="IS30-like_HTH"/>
</dbReference>
<dbReference type="GO" id="GO:0003676">
    <property type="term" value="F:nucleic acid binding"/>
    <property type="evidence" value="ECO:0007669"/>
    <property type="project" value="InterPro"/>
</dbReference>
<dbReference type="AlphaFoldDB" id="A0A1I5Z0L7"/>
<evidence type="ECO:0000256" key="1">
    <source>
        <dbReference type="ARBA" id="ARBA00023172"/>
    </source>
</evidence>
<dbReference type="GO" id="GO:0004803">
    <property type="term" value="F:transposase activity"/>
    <property type="evidence" value="ECO:0007669"/>
    <property type="project" value="TreeGrafter"/>
</dbReference>
<dbReference type="GO" id="GO:0006310">
    <property type="term" value="P:DNA recombination"/>
    <property type="evidence" value="ECO:0007669"/>
    <property type="project" value="UniProtKB-KW"/>
</dbReference>
<dbReference type="NCBIfam" id="NF033563">
    <property type="entry name" value="transpos_IS30"/>
    <property type="match status" value="1"/>
</dbReference>
<protein>
    <submittedName>
        <fullName evidence="3">Transposase and inactivated derivatives, IS30 family</fullName>
    </submittedName>
</protein>
<dbReference type="GO" id="GO:0015074">
    <property type="term" value="P:DNA integration"/>
    <property type="evidence" value="ECO:0007669"/>
    <property type="project" value="InterPro"/>
</dbReference>
<evidence type="ECO:0000313" key="4">
    <source>
        <dbReference type="Proteomes" id="UP000198577"/>
    </source>
</evidence>
<sequence length="370" mass="43373">MAQHNCTTKRRSFKHLNPYERGEIAALLKEGRSMRYIARKLGRAPSTISREVKRGTVTQLKSDLSTYQAYFPEAGQAIYEKRRKNCGANLKLPYVNEFIKFAEEKMLGEKKWSPDSIVGYCKRDPSWRDKPIVCTKTLYNYIDRGYLKVRNIDLLLKPRLKPRNKVKPREHKRVMGKSIDLRPKEAENREEFGHWEIDTVIGKRSNDAVLLTLTERKTRYELIFLLDSKDSRAVNSVFMELKDRYGELFPKVFRSITADNGSEFSELSSILERYRSEAYFAHPYSSWERASNERQNGIIRRFIPKGKAIREITLSKVKEIERWMNEYPRKILGYKTPQECFYEELLRISTDIKVVEELVIGCHNCASQCG</sequence>
<dbReference type="GO" id="GO:0005829">
    <property type="term" value="C:cytosol"/>
    <property type="evidence" value="ECO:0007669"/>
    <property type="project" value="TreeGrafter"/>
</dbReference>
<dbReference type="InterPro" id="IPR051917">
    <property type="entry name" value="Transposase-Integrase"/>
</dbReference>
<keyword evidence="1" id="KW-0233">DNA recombination</keyword>
<name>A0A1I5Z0L7_9FIRM</name>
<evidence type="ECO:0000313" key="3">
    <source>
        <dbReference type="EMBL" id="SFQ49647.1"/>
    </source>
</evidence>
<dbReference type="PANTHER" id="PTHR10948">
    <property type="entry name" value="TRANSPOSASE"/>
    <property type="match status" value="1"/>
</dbReference>
<keyword evidence="4" id="KW-1185">Reference proteome</keyword>
<dbReference type="PROSITE" id="PS50994">
    <property type="entry name" value="INTEGRASE"/>
    <property type="match status" value="1"/>
</dbReference>
<gene>
    <name evidence="3" type="ORF">SAMN05444406_1831</name>
</gene>
<dbReference type="InterPro" id="IPR012337">
    <property type="entry name" value="RNaseH-like_sf"/>
</dbReference>
<dbReference type="Gene3D" id="3.30.420.10">
    <property type="entry name" value="Ribonuclease H-like superfamily/Ribonuclease H"/>
    <property type="match status" value="1"/>
</dbReference>
<evidence type="ECO:0000259" key="2">
    <source>
        <dbReference type="PROSITE" id="PS50994"/>
    </source>
</evidence>
<dbReference type="EMBL" id="FOXR01000083">
    <property type="protein sequence ID" value="SFQ49647.1"/>
    <property type="molecule type" value="Genomic_DNA"/>
</dbReference>
<organism evidence="3 4">
    <name type="scientific">Caldicoprobacter faecalis</name>
    <dbReference type="NCBI Taxonomy" id="937334"/>
    <lineage>
        <taxon>Bacteria</taxon>
        <taxon>Bacillati</taxon>
        <taxon>Bacillota</taxon>
        <taxon>Clostridia</taxon>
        <taxon>Caldicoprobacterales</taxon>
        <taxon>Caldicoprobacteraceae</taxon>
        <taxon>Caldicoprobacter</taxon>
    </lineage>
</organism>
<dbReference type="InterPro" id="IPR001584">
    <property type="entry name" value="Integrase_cat-core"/>
</dbReference>
<dbReference type="PANTHER" id="PTHR10948:SF23">
    <property type="entry name" value="TRANSPOSASE INSI FOR INSERTION SEQUENCE ELEMENT IS30A-RELATED"/>
    <property type="match status" value="1"/>
</dbReference>